<feature type="transmembrane region" description="Helical" evidence="1">
    <location>
        <begin position="26"/>
        <end position="47"/>
    </location>
</feature>
<evidence type="ECO:0000313" key="2">
    <source>
        <dbReference type="EMBL" id="GGI14349.1"/>
    </source>
</evidence>
<keyword evidence="3" id="KW-1185">Reference proteome</keyword>
<keyword evidence="1" id="KW-1133">Transmembrane helix</keyword>
<reference evidence="2" key="2">
    <citation type="submission" date="2020-09" db="EMBL/GenBank/DDBJ databases">
        <authorList>
            <person name="Sun Q."/>
            <person name="Sedlacek I."/>
        </authorList>
    </citation>
    <scope>NUCLEOTIDE SEQUENCE</scope>
    <source>
        <strain evidence="2">CCM 8606</strain>
    </source>
</reference>
<keyword evidence="1" id="KW-0472">Membrane</keyword>
<proteinExistence type="predicted"/>
<name>A0A8J3AKA1_9BIFI</name>
<organism evidence="2 3">
    <name type="scientific">Galliscardovia ingluviei</name>
    <dbReference type="NCBI Taxonomy" id="1769422"/>
    <lineage>
        <taxon>Bacteria</taxon>
        <taxon>Bacillati</taxon>
        <taxon>Actinomycetota</taxon>
        <taxon>Actinomycetes</taxon>
        <taxon>Bifidobacteriales</taxon>
        <taxon>Bifidobacteriaceae</taxon>
        <taxon>Galliscardovia</taxon>
    </lineage>
</organism>
<dbReference type="EMBL" id="BMDH01000002">
    <property type="protein sequence ID" value="GGI14349.1"/>
    <property type="molecule type" value="Genomic_DNA"/>
</dbReference>
<accession>A0A8J3AKA1</accession>
<dbReference type="AlphaFoldDB" id="A0A8J3AKA1"/>
<reference evidence="2" key="1">
    <citation type="journal article" date="2014" name="Int. J. Syst. Evol. Microbiol.">
        <title>Complete genome sequence of Corynebacterium casei LMG S-19264T (=DSM 44701T), isolated from a smear-ripened cheese.</title>
        <authorList>
            <consortium name="US DOE Joint Genome Institute (JGI-PGF)"/>
            <person name="Walter F."/>
            <person name="Albersmeier A."/>
            <person name="Kalinowski J."/>
            <person name="Ruckert C."/>
        </authorList>
    </citation>
    <scope>NUCLEOTIDE SEQUENCE</scope>
    <source>
        <strain evidence="2">CCM 8606</strain>
    </source>
</reference>
<feature type="transmembrane region" description="Helical" evidence="1">
    <location>
        <begin position="53"/>
        <end position="72"/>
    </location>
</feature>
<dbReference type="Proteomes" id="UP000619536">
    <property type="component" value="Unassembled WGS sequence"/>
</dbReference>
<sequence>MRLAPILDPSKRKPGPKPAQVDLHRVFFIGTFIWCIAALTCLILLFISGEAWAAPLIICTAGMIIGVLMLIWEHFNRWYYRRLGNGVTAKRTSKKEPDQRVTAAYTHTAQEIAKASDRNRPAK</sequence>
<comment type="caution">
    <text evidence="2">The sequence shown here is derived from an EMBL/GenBank/DDBJ whole genome shotgun (WGS) entry which is preliminary data.</text>
</comment>
<keyword evidence="1" id="KW-0812">Transmembrane</keyword>
<evidence type="ECO:0008006" key="4">
    <source>
        <dbReference type="Google" id="ProtNLM"/>
    </source>
</evidence>
<gene>
    <name evidence="2" type="ORF">GCM10007377_10490</name>
</gene>
<evidence type="ECO:0000256" key="1">
    <source>
        <dbReference type="SAM" id="Phobius"/>
    </source>
</evidence>
<evidence type="ECO:0000313" key="3">
    <source>
        <dbReference type="Proteomes" id="UP000619536"/>
    </source>
</evidence>
<protein>
    <recommendedName>
        <fullName evidence="4">DUF2530 domain-containing protein</fullName>
    </recommendedName>
</protein>